<gene>
    <name evidence="1" type="ORF">PITG_19465</name>
</gene>
<keyword evidence="2" id="KW-1185">Reference proteome</keyword>
<dbReference type="GeneID" id="9467194"/>
<dbReference type="RefSeq" id="XP_002997009.1">
    <property type="nucleotide sequence ID" value="XM_002996963.1"/>
</dbReference>
<name>D0P048_PHYIT</name>
<dbReference type="Proteomes" id="UP000006643">
    <property type="component" value="Unassembled WGS sequence"/>
</dbReference>
<protein>
    <submittedName>
        <fullName evidence="1">Uncharacterized protein</fullName>
    </submittedName>
</protein>
<dbReference type="AlphaFoldDB" id="D0P048"/>
<dbReference type="KEGG" id="pif:PITG_19465"/>
<dbReference type="HOGENOM" id="CLU_2417957_0_0_1"/>
<proteinExistence type="predicted"/>
<dbReference type="EMBL" id="DS028211">
    <property type="protein sequence ID" value="EEY70214.1"/>
    <property type="molecule type" value="Genomic_DNA"/>
</dbReference>
<organism evidence="1 2">
    <name type="scientific">Phytophthora infestans (strain T30-4)</name>
    <name type="common">Potato late blight agent</name>
    <dbReference type="NCBI Taxonomy" id="403677"/>
    <lineage>
        <taxon>Eukaryota</taxon>
        <taxon>Sar</taxon>
        <taxon>Stramenopiles</taxon>
        <taxon>Oomycota</taxon>
        <taxon>Peronosporomycetes</taxon>
        <taxon>Peronosporales</taxon>
        <taxon>Peronosporaceae</taxon>
        <taxon>Phytophthora</taxon>
    </lineage>
</organism>
<evidence type="ECO:0000313" key="1">
    <source>
        <dbReference type="EMBL" id="EEY70214.1"/>
    </source>
</evidence>
<reference evidence="2" key="1">
    <citation type="journal article" date="2009" name="Nature">
        <title>Genome sequence and analysis of the Irish potato famine pathogen Phytophthora infestans.</title>
        <authorList>
            <consortium name="The Broad Institute Genome Sequencing Platform"/>
            <person name="Haas B.J."/>
            <person name="Kamoun S."/>
            <person name="Zody M.C."/>
            <person name="Jiang R.H."/>
            <person name="Handsaker R.E."/>
            <person name="Cano L.M."/>
            <person name="Grabherr M."/>
            <person name="Kodira C.D."/>
            <person name="Raffaele S."/>
            <person name="Torto-Alalibo T."/>
            <person name="Bozkurt T.O."/>
            <person name="Ah-Fong A.M."/>
            <person name="Alvarado L."/>
            <person name="Anderson V.L."/>
            <person name="Armstrong M.R."/>
            <person name="Avrova A."/>
            <person name="Baxter L."/>
            <person name="Beynon J."/>
            <person name="Boevink P.C."/>
            <person name="Bollmann S.R."/>
            <person name="Bos J.I."/>
            <person name="Bulone V."/>
            <person name="Cai G."/>
            <person name="Cakir C."/>
            <person name="Carrington J.C."/>
            <person name="Chawner M."/>
            <person name="Conti L."/>
            <person name="Costanzo S."/>
            <person name="Ewan R."/>
            <person name="Fahlgren N."/>
            <person name="Fischbach M.A."/>
            <person name="Fugelstad J."/>
            <person name="Gilroy E.M."/>
            <person name="Gnerre S."/>
            <person name="Green P.J."/>
            <person name="Grenville-Briggs L.J."/>
            <person name="Griffith J."/>
            <person name="Grunwald N.J."/>
            <person name="Horn K."/>
            <person name="Horner N.R."/>
            <person name="Hu C.H."/>
            <person name="Huitema E."/>
            <person name="Jeong D.H."/>
            <person name="Jones A.M."/>
            <person name="Jones J.D."/>
            <person name="Jones R.W."/>
            <person name="Karlsson E.K."/>
            <person name="Kunjeti S.G."/>
            <person name="Lamour K."/>
            <person name="Liu Z."/>
            <person name="Ma L."/>
            <person name="Maclean D."/>
            <person name="Chibucos M.C."/>
            <person name="McDonald H."/>
            <person name="McWalters J."/>
            <person name="Meijer H.J."/>
            <person name="Morgan W."/>
            <person name="Morris P.F."/>
            <person name="Munro C.A."/>
            <person name="O'Neill K."/>
            <person name="Ospina-Giraldo M."/>
            <person name="Pinzon A."/>
            <person name="Pritchard L."/>
            <person name="Ramsahoye B."/>
            <person name="Ren Q."/>
            <person name="Restrepo S."/>
            <person name="Roy S."/>
            <person name="Sadanandom A."/>
            <person name="Savidor A."/>
            <person name="Schornack S."/>
            <person name="Schwartz D.C."/>
            <person name="Schumann U.D."/>
            <person name="Schwessinger B."/>
            <person name="Seyer L."/>
            <person name="Sharpe T."/>
            <person name="Silvar C."/>
            <person name="Song J."/>
            <person name="Studholme D.J."/>
            <person name="Sykes S."/>
            <person name="Thines M."/>
            <person name="van de Vondervoort P.J."/>
            <person name="Phuntumart V."/>
            <person name="Wawra S."/>
            <person name="Weide R."/>
            <person name="Win J."/>
            <person name="Young C."/>
            <person name="Zhou S."/>
            <person name="Fry W."/>
            <person name="Meyers B.C."/>
            <person name="van West P."/>
            <person name="Ristaino J."/>
            <person name="Govers F."/>
            <person name="Birch P.R."/>
            <person name="Whisson S.C."/>
            <person name="Judelson H.S."/>
            <person name="Nusbaum C."/>
        </authorList>
    </citation>
    <scope>NUCLEOTIDE SEQUENCE [LARGE SCALE GENOMIC DNA]</scope>
    <source>
        <strain evidence="2">T30-4</strain>
    </source>
</reference>
<dbReference type="VEuPathDB" id="FungiDB:PITG_19465"/>
<dbReference type="InParanoid" id="D0P048"/>
<evidence type="ECO:0000313" key="2">
    <source>
        <dbReference type="Proteomes" id="UP000006643"/>
    </source>
</evidence>
<accession>D0P048</accession>
<sequence length="92" mass="10464">MPSAWLCSDPPHVKSKDRDVCDQEQLELLRQVAGRSDCYRGGDAKWFYGLRGGLVLNLDLDLNLPTITYDYEEDPEDLEDLEHVEILAILNG</sequence>